<reference evidence="2" key="1">
    <citation type="submission" date="2022-11" db="EMBL/GenBank/DDBJ databases">
        <title>Centuries of genome instability and evolution in soft-shell clam transmissible cancer (bioRxiv).</title>
        <authorList>
            <person name="Hart S.F.M."/>
            <person name="Yonemitsu M.A."/>
            <person name="Giersch R.M."/>
            <person name="Beal B.F."/>
            <person name="Arriagada G."/>
            <person name="Davis B.W."/>
            <person name="Ostrander E.A."/>
            <person name="Goff S.P."/>
            <person name="Metzger M.J."/>
        </authorList>
    </citation>
    <scope>NUCLEOTIDE SEQUENCE</scope>
    <source>
        <strain evidence="2">MELC-2E11</strain>
        <tissue evidence="2">Siphon/mantle</tissue>
    </source>
</reference>
<evidence type="ECO:0000256" key="1">
    <source>
        <dbReference type="SAM" id="MobiDB-lite"/>
    </source>
</evidence>
<accession>A0ABY7FHG5</accession>
<dbReference type="EMBL" id="CP111023">
    <property type="protein sequence ID" value="WAR21562.1"/>
    <property type="molecule type" value="Genomic_DNA"/>
</dbReference>
<proteinExistence type="predicted"/>
<keyword evidence="3" id="KW-1185">Reference proteome</keyword>
<sequence>MLVDMLVSVNEGLKPLHTGLTRNRQRWQELALLHKEGFKKCINKKSKKPRSGQIKDMHSFVT</sequence>
<evidence type="ECO:0000313" key="2">
    <source>
        <dbReference type="EMBL" id="WAR21562.1"/>
    </source>
</evidence>
<protein>
    <submittedName>
        <fullName evidence="2">Uncharacterized protein</fullName>
    </submittedName>
</protein>
<organism evidence="2 3">
    <name type="scientific">Mya arenaria</name>
    <name type="common">Soft-shell clam</name>
    <dbReference type="NCBI Taxonomy" id="6604"/>
    <lineage>
        <taxon>Eukaryota</taxon>
        <taxon>Metazoa</taxon>
        <taxon>Spiralia</taxon>
        <taxon>Lophotrochozoa</taxon>
        <taxon>Mollusca</taxon>
        <taxon>Bivalvia</taxon>
        <taxon>Autobranchia</taxon>
        <taxon>Heteroconchia</taxon>
        <taxon>Euheterodonta</taxon>
        <taxon>Imparidentia</taxon>
        <taxon>Neoheterodontei</taxon>
        <taxon>Myida</taxon>
        <taxon>Myoidea</taxon>
        <taxon>Myidae</taxon>
        <taxon>Mya</taxon>
    </lineage>
</organism>
<gene>
    <name evidence="2" type="ORF">MAR_015536</name>
</gene>
<feature type="compositionally biased region" description="Basic and acidic residues" evidence="1">
    <location>
        <begin position="53"/>
        <end position="62"/>
    </location>
</feature>
<evidence type="ECO:0000313" key="3">
    <source>
        <dbReference type="Proteomes" id="UP001164746"/>
    </source>
</evidence>
<name>A0ABY7FHG5_MYAAR</name>
<dbReference type="Proteomes" id="UP001164746">
    <property type="component" value="Chromosome 12"/>
</dbReference>
<feature type="region of interest" description="Disordered" evidence="1">
    <location>
        <begin position="43"/>
        <end position="62"/>
    </location>
</feature>